<protein>
    <recommendedName>
        <fullName evidence="4">Lipoprotein</fullName>
    </recommendedName>
</protein>
<dbReference type="Proteomes" id="UP000789803">
    <property type="component" value="Unassembled WGS sequence"/>
</dbReference>
<dbReference type="EMBL" id="CAJHOF010000018">
    <property type="protein sequence ID" value="CAD7289558.1"/>
    <property type="molecule type" value="Genomic_DNA"/>
</dbReference>
<evidence type="ECO:0000313" key="3">
    <source>
        <dbReference type="Proteomes" id="UP000789803"/>
    </source>
</evidence>
<organism evidence="2 3">
    <name type="scientific">Campylobacter majalis</name>
    <dbReference type="NCBI Taxonomy" id="2790656"/>
    <lineage>
        <taxon>Bacteria</taxon>
        <taxon>Pseudomonadati</taxon>
        <taxon>Campylobacterota</taxon>
        <taxon>Epsilonproteobacteria</taxon>
        <taxon>Campylobacterales</taxon>
        <taxon>Campylobacteraceae</taxon>
        <taxon>Campylobacter</taxon>
    </lineage>
</organism>
<evidence type="ECO:0008006" key="4">
    <source>
        <dbReference type="Google" id="ProtNLM"/>
    </source>
</evidence>
<proteinExistence type="predicted"/>
<keyword evidence="3" id="KW-1185">Reference proteome</keyword>
<evidence type="ECO:0000256" key="1">
    <source>
        <dbReference type="SAM" id="Phobius"/>
    </source>
</evidence>
<keyword evidence="1" id="KW-1133">Transmembrane helix</keyword>
<dbReference type="RefSeq" id="WP_229933412.1">
    <property type="nucleotide sequence ID" value="NZ_CAJHOF010000018.1"/>
</dbReference>
<keyword evidence="1" id="KW-0472">Membrane</keyword>
<name>A0ABM8Q9A8_9BACT</name>
<keyword evidence="1" id="KW-0812">Transmembrane</keyword>
<reference evidence="2 3" key="1">
    <citation type="submission" date="2020-11" db="EMBL/GenBank/DDBJ databases">
        <authorList>
            <person name="Peeters C."/>
        </authorList>
    </citation>
    <scope>NUCLEOTIDE SEQUENCE [LARGE SCALE GENOMIC DNA]</scope>
    <source>
        <strain evidence="2 3">LMG 7974</strain>
    </source>
</reference>
<accession>A0ABM8Q9A8</accession>
<feature type="transmembrane region" description="Helical" evidence="1">
    <location>
        <begin position="15"/>
        <end position="32"/>
    </location>
</feature>
<sequence>MEILNFIFDNINQNLAIFFGGIIVGFIACKTTQKSHFYTEKKAICGTLANLTNQNPKITFVLQDYKKVVFLSCTYAKGKNRICSLTNTKCPAIQFIKPND</sequence>
<evidence type="ECO:0000313" key="2">
    <source>
        <dbReference type="EMBL" id="CAD7289558.1"/>
    </source>
</evidence>
<comment type="caution">
    <text evidence="2">The sequence shown here is derived from an EMBL/GenBank/DDBJ whole genome shotgun (WGS) entry which is preliminary data.</text>
</comment>
<gene>
    <name evidence="2" type="ORF">LMG7974_01635</name>
</gene>